<evidence type="ECO:0000256" key="3">
    <source>
        <dbReference type="ARBA" id="ARBA00022692"/>
    </source>
</evidence>
<dbReference type="PANTHER" id="PTHR13624">
    <property type="entry name" value="RE42071P"/>
    <property type="match status" value="1"/>
</dbReference>
<feature type="transmembrane region" description="Helical" evidence="8">
    <location>
        <begin position="174"/>
        <end position="196"/>
    </location>
</feature>
<evidence type="ECO:0000256" key="6">
    <source>
        <dbReference type="ARBA" id="ARBA00023180"/>
    </source>
</evidence>
<feature type="compositionally biased region" description="Basic and acidic residues" evidence="7">
    <location>
        <begin position="60"/>
        <end position="75"/>
    </location>
</feature>
<feature type="region of interest" description="Disordered" evidence="7">
    <location>
        <begin position="54"/>
        <end position="75"/>
    </location>
</feature>
<evidence type="ECO:0000313" key="10">
    <source>
        <dbReference type="Proteomes" id="UP000015453"/>
    </source>
</evidence>
<keyword evidence="4 8" id="KW-1133">Transmembrane helix</keyword>
<accession>S8C211</accession>
<keyword evidence="5 8" id="KW-0472">Membrane</keyword>
<evidence type="ECO:0000313" key="9">
    <source>
        <dbReference type="EMBL" id="EPS60739.1"/>
    </source>
</evidence>
<dbReference type="InterPro" id="IPR019395">
    <property type="entry name" value="Transmembrane_161A/B"/>
</dbReference>
<dbReference type="OrthoDB" id="784140at2759"/>
<keyword evidence="3 8" id="KW-0812">Transmembrane</keyword>
<evidence type="ECO:0000256" key="5">
    <source>
        <dbReference type="ARBA" id="ARBA00023136"/>
    </source>
</evidence>
<sequence>MLSLIPSTITIDLFIHITFVAALALLLPFVGIPSLFLAGLHTYIHPDDVDDAGIRRRRRPGDSDKPNPRNRSLRDNKLDLDESSKAQIFRLKLTDDRLKSRTHFDLFSGAFNLTLLSSLSLSLHILLNVDAANSGVVKSGTPIPILMGFLGIGRLILAVVKVGSAGSEETWKRLGFVFFSGFSTGAFVVFGVIPRWVLDFTLQEKLDWLGKLILSTLMGCIAGYLYVPAFRSGRCLWLGTDQLRCNLPFVVVSRGYLSRALLYASYVMPVFASLLWITPFTEAFARRRRSFDGFRAACMAITGGSQILAVRTNVQTFLNEGVLSWYRGLHGSRVPDLEQSRARVFLRDRYLCSAGVQFFVPPASVLLLVGLSRLVGGGLVEEAVLFLAWWIVVVWGVMCSVVLVSFRRGSLYIS</sequence>
<feature type="transmembrane region" description="Helical" evidence="8">
    <location>
        <begin position="383"/>
        <end position="406"/>
    </location>
</feature>
<comment type="caution">
    <text evidence="9">The sequence shown here is derived from an EMBL/GenBank/DDBJ whole genome shotgun (WGS) entry which is preliminary data.</text>
</comment>
<comment type="similarity">
    <text evidence="2">Belongs to the TMEM161 family.</text>
</comment>
<feature type="transmembrane region" description="Helical" evidence="8">
    <location>
        <begin position="13"/>
        <end position="38"/>
    </location>
</feature>
<evidence type="ECO:0000256" key="7">
    <source>
        <dbReference type="SAM" id="MobiDB-lite"/>
    </source>
</evidence>
<organism evidence="9 10">
    <name type="scientific">Genlisea aurea</name>
    <dbReference type="NCBI Taxonomy" id="192259"/>
    <lineage>
        <taxon>Eukaryota</taxon>
        <taxon>Viridiplantae</taxon>
        <taxon>Streptophyta</taxon>
        <taxon>Embryophyta</taxon>
        <taxon>Tracheophyta</taxon>
        <taxon>Spermatophyta</taxon>
        <taxon>Magnoliopsida</taxon>
        <taxon>eudicotyledons</taxon>
        <taxon>Gunneridae</taxon>
        <taxon>Pentapetalae</taxon>
        <taxon>asterids</taxon>
        <taxon>lamiids</taxon>
        <taxon>Lamiales</taxon>
        <taxon>Lentibulariaceae</taxon>
        <taxon>Genlisea</taxon>
    </lineage>
</organism>
<feature type="transmembrane region" description="Helical" evidence="8">
    <location>
        <begin position="350"/>
        <end position="371"/>
    </location>
</feature>
<evidence type="ECO:0000256" key="4">
    <source>
        <dbReference type="ARBA" id="ARBA00022989"/>
    </source>
</evidence>
<feature type="transmembrane region" description="Helical" evidence="8">
    <location>
        <begin position="106"/>
        <end position="127"/>
    </location>
</feature>
<evidence type="ECO:0000256" key="8">
    <source>
        <dbReference type="SAM" id="Phobius"/>
    </source>
</evidence>
<dbReference type="Proteomes" id="UP000015453">
    <property type="component" value="Unassembled WGS sequence"/>
</dbReference>
<name>S8C211_9LAMI</name>
<dbReference type="EMBL" id="AUSU01007330">
    <property type="protein sequence ID" value="EPS60739.1"/>
    <property type="molecule type" value="Genomic_DNA"/>
</dbReference>
<dbReference type="PANTHER" id="PTHR13624:SF6">
    <property type="entry name" value="EMEI"/>
    <property type="match status" value="1"/>
</dbReference>
<feature type="transmembrane region" description="Helical" evidence="8">
    <location>
        <begin position="143"/>
        <end position="162"/>
    </location>
</feature>
<reference evidence="9 10" key="1">
    <citation type="journal article" date="2013" name="BMC Genomics">
        <title>The miniature genome of a carnivorous plant Genlisea aurea contains a low number of genes and short non-coding sequences.</title>
        <authorList>
            <person name="Leushkin E.V."/>
            <person name="Sutormin R.A."/>
            <person name="Nabieva E.R."/>
            <person name="Penin A.A."/>
            <person name="Kondrashov A.S."/>
            <person name="Logacheva M.D."/>
        </authorList>
    </citation>
    <scope>NUCLEOTIDE SEQUENCE [LARGE SCALE GENOMIC DNA]</scope>
</reference>
<protein>
    <submittedName>
        <fullName evidence="9">Uncharacterized protein</fullName>
    </submittedName>
</protein>
<dbReference type="AlphaFoldDB" id="S8C211"/>
<evidence type="ECO:0000256" key="1">
    <source>
        <dbReference type="ARBA" id="ARBA00004141"/>
    </source>
</evidence>
<comment type="subcellular location">
    <subcellularLocation>
        <location evidence="1">Membrane</location>
        <topology evidence="1">Multi-pass membrane protein</topology>
    </subcellularLocation>
</comment>
<keyword evidence="6" id="KW-0325">Glycoprotein</keyword>
<dbReference type="GO" id="GO:0016020">
    <property type="term" value="C:membrane"/>
    <property type="evidence" value="ECO:0007669"/>
    <property type="project" value="UniProtKB-SubCell"/>
</dbReference>
<feature type="transmembrane region" description="Helical" evidence="8">
    <location>
        <begin position="263"/>
        <end position="285"/>
    </location>
</feature>
<keyword evidence="10" id="KW-1185">Reference proteome</keyword>
<evidence type="ECO:0000256" key="2">
    <source>
        <dbReference type="ARBA" id="ARBA00009706"/>
    </source>
</evidence>
<gene>
    <name evidence="9" type="ORF">M569_14065</name>
</gene>
<proteinExistence type="inferred from homology"/>
<feature type="transmembrane region" description="Helical" evidence="8">
    <location>
        <begin position="208"/>
        <end position="227"/>
    </location>
</feature>